<proteinExistence type="predicted"/>
<dbReference type="AlphaFoldDB" id="A0A1S8CUY8"/>
<evidence type="ECO:0000313" key="1">
    <source>
        <dbReference type="EMBL" id="ONG40068.1"/>
    </source>
</evidence>
<reference evidence="1 2" key="1">
    <citation type="submission" date="2016-10" db="EMBL/GenBank/DDBJ databases">
        <title>Draft Genome sequence of Alkanindiges sp. strain H1.</title>
        <authorList>
            <person name="Subhash Y."/>
            <person name="Lee S."/>
        </authorList>
    </citation>
    <scope>NUCLEOTIDE SEQUENCE [LARGE SCALE GENOMIC DNA]</scope>
    <source>
        <strain evidence="1 2">H1</strain>
    </source>
</reference>
<comment type="caution">
    <text evidence="1">The sequence shown here is derived from an EMBL/GenBank/DDBJ whole genome shotgun (WGS) entry which is preliminary data.</text>
</comment>
<accession>A0A1S8CUY8</accession>
<organism evidence="1 2">
    <name type="scientific">Alkanindiges hydrocarboniclasticus</name>
    <dbReference type="NCBI Taxonomy" id="1907941"/>
    <lineage>
        <taxon>Bacteria</taxon>
        <taxon>Pseudomonadati</taxon>
        <taxon>Pseudomonadota</taxon>
        <taxon>Gammaproteobacteria</taxon>
        <taxon>Moraxellales</taxon>
        <taxon>Moraxellaceae</taxon>
        <taxon>Alkanindiges</taxon>
    </lineage>
</organism>
<dbReference type="STRING" id="1907941.BKE30_07660"/>
<keyword evidence="1" id="KW-0560">Oxidoreductase</keyword>
<dbReference type="Pfam" id="PF05721">
    <property type="entry name" value="PhyH"/>
    <property type="match status" value="1"/>
</dbReference>
<sequence>MFQQQQGWIKVPLWTLALATGAKSFVDNPVLGNSAFNEAGLHELRVKLAAQLAARRRAKLARYLTVEDAQFFNQNGFILKENFLPNDEFAQLEQELLGTELSARETLQGNTVTRRIPLDYQSLPQLPQTRQLITQPALQTLLNYVGSYQVQPMLYVQSILSQVREANPDPQTNLHADTFHSSVKAWLFLTDVAEDEGPFVYVPSSHQLTPARLNWEKQRSIGAAKADRMSARGSFRVTEAELEQLGLPKPKAFAVRKNTLVVADTFGFHARGKSVRPSTRIEVWAYARRNPFLPWTGFDPLALPFLKDKIIPLYWWALDELERRQWRKNPWRRVGRLRAGDPPRFIKK</sequence>
<name>A0A1S8CUY8_9GAMM</name>
<dbReference type="EMBL" id="MLCN01000018">
    <property type="protein sequence ID" value="ONG40068.1"/>
    <property type="molecule type" value="Genomic_DNA"/>
</dbReference>
<keyword evidence="1" id="KW-0223">Dioxygenase</keyword>
<dbReference type="SUPFAM" id="SSF51197">
    <property type="entry name" value="Clavaminate synthase-like"/>
    <property type="match status" value="1"/>
</dbReference>
<dbReference type="Proteomes" id="UP000192132">
    <property type="component" value="Unassembled WGS sequence"/>
</dbReference>
<dbReference type="Gene3D" id="2.60.120.620">
    <property type="entry name" value="q2cbj1_9rhob like domain"/>
    <property type="match status" value="1"/>
</dbReference>
<protein>
    <submittedName>
        <fullName evidence="1">Phytanoyl-CoA dioxygenase</fullName>
    </submittedName>
</protein>
<evidence type="ECO:0000313" key="2">
    <source>
        <dbReference type="Proteomes" id="UP000192132"/>
    </source>
</evidence>
<gene>
    <name evidence="1" type="ORF">BKE30_07660</name>
</gene>
<dbReference type="GO" id="GO:0016706">
    <property type="term" value="F:2-oxoglutarate-dependent dioxygenase activity"/>
    <property type="evidence" value="ECO:0007669"/>
    <property type="project" value="UniProtKB-ARBA"/>
</dbReference>
<dbReference type="InterPro" id="IPR008775">
    <property type="entry name" value="Phytyl_CoA_dOase-like"/>
</dbReference>
<keyword evidence="2" id="KW-1185">Reference proteome</keyword>